<dbReference type="RefSeq" id="WP_230218365.1">
    <property type="nucleotide sequence ID" value="NZ_JAJKFT010000004.1"/>
</dbReference>
<evidence type="ECO:0000313" key="6">
    <source>
        <dbReference type="Proteomes" id="UP001139103"/>
    </source>
</evidence>
<dbReference type="SUPFAM" id="SSF52343">
    <property type="entry name" value="Ferredoxin reductase-like, C-terminal NADP-linked domain"/>
    <property type="match status" value="1"/>
</dbReference>
<dbReference type="InterPro" id="IPR039261">
    <property type="entry name" value="FNR_nucleotide-bd"/>
</dbReference>
<dbReference type="SUPFAM" id="SSF63380">
    <property type="entry name" value="Riboflavin synthase domain-like"/>
    <property type="match status" value="1"/>
</dbReference>
<dbReference type="InterPro" id="IPR033892">
    <property type="entry name" value="FNR_bac"/>
</dbReference>
<name>A0A9X1SG02_9BACT</name>
<keyword evidence="6" id="KW-1185">Reference proteome</keyword>
<dbReference type="PANTHER" id="PTHR47878:SF2">
    <property type="entry name" value="OXIDOREDUCTASE FAD_NAD(P)-BINDING DOMAIN PROTEIN"/>
    <property type="match status" value="1"/>
</dbReference>
<dbReference type="Gene3D" id="2.40.30.10">
    <property type="entry name" value="Translation factors"/>
    <property type="match status" value="1"/>
</dbReference>
<feature type="domain" description="FAD-binding FR-type" evidence="4">
    <location>
        <begin position="20"/>
        <end position="151"/>
    </location>
</feature>
<dbReference type="PROSITE" id="PS51384">
    <property type="entry name" value="FAD_FR"/>
    <property type="match status" value="1"/>
</dbReference>
<evidence type="ECO:0000259" key="4">
    <source>
        <dbReference type="PROSITE" id="PS51384"/>
    </source>
</evidence>
<dbReference type="AlphaFoldDB" id="A0A9X1SG02"/>
<evidence type="ECO:0000313" key="5">
    <source>
        <dbReference type="EMBL" id="MCC9628873.1"/>
    </source>
</evidence>
<proteinExistence type="inferred from homology"/>
<comment type="similarity">
    <text evidence="1">Belongs to the ferredoxin--NADP reductase type 1 family.</text>
</comment>
<dbReference type="CDD" id="cd06195">
    <property type="entry name" value="FNR1"/>
    <property type="match status" value="1"/>
</dbReference>
<dbReference type="EMBL" id="JAJKFT010000004">
    <property type="protein sequence ID" value="MCC9628873.1"/>
    <property type="molecule type" value="Genomic_DNA"/>
</dbReference>
<evidence type="ECO:0000256" key="3">
    <source>
        <dbReference type="ARBA" id="ARBA00022741"/>
    </source>
</evidence>
<dbReference type="GO" id="GO:0004324">
    <property type="term" value="F:ferredoxin-NADP+ reductase activity"/>
    <property type="evidence" value="ECO:0007669"/>
    <property type="project" value="UniProtKB-EC"/>
</dbReference>
<comment type="caution">
    <text evidence="5">The sequence shown here is derived from an EMBL/GenBank/DDBJ whole genome shotgun (WGS) entry which is preliminary data.</text>
</comment>
<reference evidence="5" key="1">
    <citation type="submission" date="2021-11" db="EMBL/GenBank/DDBJ databases">
        <title>Genome sequence.</title>
        <authorList>
            <person name="Sun Q."/>
        </authorList>
    </citation>
    <scope>NUCLEOTIDE SEQUENCE</scope>
    <source>
        <strain evidence="5">JC732</strain>
    </source>
</reference>
<dbReference type="Pfam" id="PF00175">
    <property type="entry name" value="NAD_binding_1"/>
    <property type="match status" value="1"/>
</dbReference>
<dbReference type="InterPro" id="IPR051930">
    <property type="entry name" value="FNR_type-1"/>
</dbReference>
<dbReference type="EC" id="1.18.1.2" evidence="2"/>
<dbReference type="GO" id="GO:0000166">
    <property type="term" value="F:nucleotide binding"/>
    <property type="evidence" value="ECO:0007669"/>
    <property type="project" value="UniProtKB-KW"/>
</dbReference>
<dbReference type="InterPro" id="IPR017927">
    <property type="entry name" value="FAD-bd_FR_type"/>
</dbReference>
<organism evidence="5 6">
    <name type="scientific">Blastopirellula sediminis</name>
    <dbReference type="NCBI Taxonomy" id="2894196"/>
    <lineage>
        <taxon>Bacteria</taxon>
        <taxon>Pseudomonadati</taxon>
        <taxon>Planctomycetota</taxon>
        <taxon>Planctomycetia</taxon>
        <taxon>Pirellulales</taxon>
        <taxon>Pirellulaceae</taxon>
        <taxon>Blastopirellula</taxon>
    </lineage>
</organism>
<evidence type="ECO:0000256" key="2">
    <source>
        <dbReference type="ARBA" id="ARBA00013223"/>
    </source>
</evidence>
<dbReference type="Gene3D" id="3.40.50.80">
    <property type="entry name" value="Nucleotide-binding domain of ferredoxin-NADP reductase (FNR) module"/>
    <property type="match status" value="1"/>
</dbReference>
<protein>
    <recommendedName>
        <fullName evidence="2">ferredoxin--NADP(+) reductase</fullName>
        <ecNumber evidence="2">1.18.1.2</ecNumber>
    </recommendedName>
</protein>
<accession>A0A9X1SG02</accession>
<dbReference type="PANTHER" id="PTHR47878">
    <property type="entry name" value="OXIDOREDUCTASE FAD/NAD(P)-BINDING DOMAIN PROTEIN"/>
    <property type="match status" value="1"/>
</dbReference>
<dbReference type="Proteomes" id="UP001139103">
    <property type="component" value="Unassembled WGS sequence"/>
</dbReference>
<keyword evidence="3" id="KW-0547">Nucleotide-binding</keyword>
<sequence length="319" mass="36411">MTTPTTTPIKSMSKREPAAPLLYNAAVVDIKPVHDTLRIFRVLADRSPLEFIPGQYIGLGLGNWEAGDEYETPPADQKKRIIQRAYSISWPILDDQNHLLRPGEMLPLEFYVTLVTHTQPHPQSLTPRLFHLKVGDRLWIGSRARGSYTLRRANPTDHFVFVATGTGEAPHNAMIAQLLSKGHTGPITNLACVRYRCDLGYLHQHRELERRYPNYRYVPLTTREPENVNPQRHDFVGKRYVQDVVVHWSANLGDDRPLDPKTTQVYLCGNPDMIGMPQSIGHAEPIYPEKTGMVELLQRQGFRLDQPLLAGNIHVEKYW</sequence>
<dbReference type="InterPro" id="IPR017938">
    <property type="entry name" value="Riboflavin_synthase-like_b-brl"/>
</dbReference>
<evidence type="ECO:0000256" key="1">
    <source>
        <dbReference type="ARBA" id="ARBA00008312"/>
    </source>
</evidence>
<gene>
    <name evidence="5" type="ORF">LOC68_10725</name>
</gene>
<dbReference type="InterPro" id="IPR001433">
    <property type="entry name" value="OxRdtase_FAD/NAD-bd"/>
</dbReference>